<dbReference type="GO" id="GO:1990904">
    <property type="term" value="C:ribonucleoprotein complex"/>
    <property type="evidence" value="ECO:0007669"/>
    <property type="project" value="UniProtKB-KW"/>
</dbReference>
<name>A0A5B9DDT1_9ARCH</name>
<reference evidence="1 2" key="1">
    <citation type="journal article" date="2020" name="Nature">
        <title>Isolation of an archaeon at the prokaryote-eukaryote interface.</title>
        <authorList>
            <person name="Imachi H."/>
            <person name="Nobu M.K."/>
            <person name="Nakahara N."/>
            <person name="Morono Y."/>
            <person name="Ogawara M."/>
            <person name="Takaki Y."/>
            <person name="Takano Y."/>
            <person name="Uematsu K."/>
            <person name="Ikuta T."/>
            <person name="Ito M."/>
            <person name="Matsui Y."/>
            <person name="Miyazaki M."/>
            <person name="Murata K."/>
            <person name="Saito Y."/>
            <person name="Sakai S."/>
            <person name="Song C."/>
            <person name="Tasumi E."/>
            <person name="Yamanaka Y."/>
            <person name="Yamaguchi T."/>
            <person name="Kamagata Y."/>
            <person name="Tamaki H."/>
            <person name="Takai K."/>
        </authorList>
    </citation>
    <scope>NUCLEOTIDE SEQUENCE [LARGE SCALE GENOMIC DNA]</scope>
    <source>
        <strain evidence="1 2">MK-D1</strain>
    </source>
</reference>
<dbReference type="KEGG" id="psyt:DSAG12_02753"/>
<sequence length="117" mass="13290">MAKKNDKEAEKKKAPVERKEEAIDKIAVLAQVKKMNKKYGKVASVSIKQRDPFIPRAIEEKIREDIPKMKVITANDLAAKHDIRVSAIKKLLLVMEQEGKLKRLASSSRIKVFNPVL</sequence>
<organism evidence="1 2">
    <name type="scientific">Promethearchaeum syntrophicum</name>
    <dbReference type="NCBI Taxonomy" id="2594042"/>
    <lineage>
        <taxon>Archaea</taxon>
        <taxon>Promethearchaeati</taxon>
        <taxon>Promethearchaeota</taxon>
        <taxon>Promethearchaeia</taxon>
        <taxon>Promethearchaeales</taxon>
        <taxon>Promethearchaeaceae</taxon>
        <taxon>Promethearchaeum</taxon>
    </lineage>
</organism>
<keyword evidence="2" id="KW-1185">Reference proteome</keyword>
<dbReference type="Proteomes" id="UP000321408">
    <property type="component" value="Chromosome"/>
</dbReference>
<protein>
    <submittedName>
        <fullName evidence="1">Uncharacterized protein</fullName>
    </submittedName>
</protein>
<gene>
    <name evidence="1" type="ORF">DSAG12_02753</name>
</gene>
<dbReference type="AlphaFoldDB" id="A0A5B9DDT1"/>
<dbReference type="RefSeq" id="WP_147663846.1">
    <property type="nucleotide sequence ID" value="NZ_CP042905.2"/>
</dbReference>
<accession>A0A5B9DDT1</accession>
<dbReference type="Gene3D" id="1.10.10.10">
    <property type="entry name" value="Winged helix-like DNA-binding domain superfamily/Winged helix DNA-binding domain"/>
    <property type="match status" value="1"/>
</dbReference>
<proteinExistence type="predicted"/>
<reference evidence="1 2" key="2">
    <citation type="journal article" date="2024" name="Int. J. Syst. Evol. Microbiol.">
        <title>Promethearchaeum syntrophicum gen. nov., sp. nov., an anaerobic, obligately syntrophic archaeon, the first isolate of the lineage 'Asgard' archaea, and proposal of the new archaeal phylum Promethearchaeota phyl. nov. and kingdom Promethearchaeati regn. nov.</title>
        <authorList>
            <person name="Imachi H."/>
            <person name="Nobu M.K."/>
            <person name="Kato S."/>
            <person name="Takaki Y."/>
            <person name="Miyazaki M."/>
            <person name="Miyata M."/>
            <person name="Ogawara M."/>
            <person name="Saito Y."/>
            <person name="Sakai S."/>
            <person name="Tahara Y.O."/>
            <person name="Takano Y."/>
            <person name="Tasumi E."/>
            <person name="Uematsu K."/>
            <person name="Yoshimura T."/>
            <person name="Itoh T."/>
            <person name="Ohkuma M."/>
            <person name="Takai K."/>
        </authorList>
    </citation>
    <scope>NUCLEOTIDE SEQUENCE [LARGE SCALE GENOMIC DNA]</scope>
    <source>
        <strain evidence="1 2">MK-D1</strain>
    </source>
</reference>
<dbReference type="EMBL" id="CP042905">
    <property type="protein sequence ID" value="QEE16923.1"/>
    <property type="molecule type" value="Genomic_DNA"/>
</dbReference>
<dbReference type="GeneID" id="41330732"/>
<dbReference type="InterPro" id="IPR036388">
    <property type="entry name" value="WH-like_DNA-bd_sf"/>
</dbReference>
<dbReference type="GO" id="GO:0005840">
    <property type="term" value="C:ribosome"/>
    <property type="evidence" value="ECO:0007669"/>
    <property type="project" value="UniProtKB-KW"/>
</dbReference>
<evidence type="ECO:0000313" key="2">
    <source>
        <dbReference type="Proteomes" id="UP000321408"/>
    </source>
</evidence>
<evidence type="ECO:0000313" key="1">
    <source>
        <dbReference type="EMBL" id="QEE16923.1"/>
    </source>
</evidence>